<evidence type="ECO:0000256" key="13">
    <source>
        <dbReference type="PIRNR" id="PIRNR000641"/>
    </source>
</evidence>
<dbReference type="CDD" id="cd14066">
    <property type="entry name" value="STKc_IRAK"/>
    <property type="match status" value="1"/>
</dbReference>
<keyword evidence="10" id="KW-0325">Glycoprotein</keyword>
<evidence type="ECO:0000259" key="20">
    <source>
        <dbReference type="PROSITE" id="PS50948"/>
    </source>
</evidence>
<dbReference type="Pfam" id="PF07714">
    <property type="entry name" value="PK_Tyr_Ser-Thr"/>
    <property type="match status" value="1"/>
</dbReference>
<evidence type="ECO:0000256" key="8">
    <source>
        <dbReference type="ARBA" id="ARBA00022840"/>
    </source>
</evidence>
<dbReference type="InterPro" id="IPR000719">
    <property type="entry name" value="Prot_kinase_dom"/>
</dbReference>
<evidence type="ECO:0000256" key="6">
    <source>
        <dbReference type="ARBA" id="ARBA00022741"/>
    </source>
</evidence>
<evidence type="ECO:0000256" key="10">
    <source>
        <dbReference type="ARBA" id="ARBA00023180"/>
    </source>
</evidence>
<dbReference type="Gene3D" id="2.90.10.10">
    <property type="entry name" value="Bulb-type lectin domain"/>
    <property type="match status" value="1"/>
</dbReference>
<comment type="subcellular location">
    <subcellularLocation>
        <location evidence="1">Cell membrane</location>
        <topology evidence="1">Single-pass type I membrane protein</topology>
    </subcellularLocation>
</comment>
<evidence type="ECO:0000256" key="3">
    <source>
        <dbReference type="ARBA" id="ARBA00022527"/>
    </source>
</evidence>
<dbReference type="Pfam" id="PF00954">
    <property type="entry name" value="S_locus_glycop"/>
    <property type="match status" value="1"/>
</dbReference>
<feature type="chain" id="PRO_5016303934" description="Receptor-like serine/threonine-protein kinase" evidence="17">
    <location>
        <begin position="30"/>
        <end position="845"/>
    </location>
</feature>
<keyword evidence="7 13" id="KW-0418">Kinase</keyword>
<dbReference type="GO" id="GO:0004674">
    <property type="term" value="F:protein serine/threonine kinase activity"/>
    <property type="evidence" value="ECO:0007669"/>
    <property type="project" value="UniProtKB-KW"/>
</dbReference>
<dbReference type="PROSITE" id="PS00107">
    <property type="entry name" value="PROTEIN_KINASE_ATP"/>
    <property type="match status" value="1"/>
</dbReference>
<comment type="catalytic activity">
    <reaction evidence="11 13">
        <text>L-threonyl-[protein] + ATP = O-phospho-L-threonyl-[protein] + ADP + H(+)</text>
        <dbReference type="Rhea" id="RHEA:46608"/>
        <dbReference type="Rhea" id="RHEA-COMP:11060"/>
        <dbReference type="Rhea" id="RHEA-COMP:11605"/>
        <dbReference type="ChEBI" id="CHEBI:15378"/>
        <dbReference type="ChEBI" id="CHEBI:30013"/>
        <dbReference type="ChEBI" id="CHEBI:30616"/>
        <dbReference type="ChEBI" id="CHEBI:61977"/>
        <dbReference type="ChEBI" id="CHEBI:456216"/>
        <dbReference type="EC" id="2.7.11.1"/>
    </reaction>
</comment>
<evidence type="ECO:0000256" key="4">
    <source>
        <dbReference type="ARBA" id="ARBA00022679"/>
    </source>
</evidence>
<dbReference type="Proteomes" id="UP000250235">
    <property type="component" value="Unassembled WGS sequence"/>
</dbReference>
<dbReference type="InterPro" id="IPR011009">
    <property type="entry name" value="Kinase-like_dom_sf"/>
</dbReference>
<dbReference type="GO" id="GO:0005886">
    <property type="term" value="C:plasma membrane"/>
    <property type="evidence" value="ECO:0007669"/>
    <property type="project" value="UniProtKB-SubCell"/>
</dbReference>
<dbReference type="PANTHER" id="PTHR27002:SF932">
    <property type="entry name" value="RECEPTOR-LIKE SERINE_THREONINE-PROTEIN KINASE"/>
    <property type="match status" value="1"/>
</dbReference>
<dbReference type="GO" id="GO:0005524">
    <property type="term" value="F:ATP binding"/>
    <property type="evidence" value="ECO:0007669"/>
    <property type="project" value="UniProtKB-UniRule"/>
</dbReference>
<evidence type="ECO:0000256" key="15">
    <source>
        <dbReference type="SAM" id="MobiDB-lite"/>
    </source>
</evidence>
<name>A0A2Z7A354_9LAMI</name>
<evidence type="ECO:0000256" key="17">
    <source>
        <dbReference type="SAM" id="SignalP"/>
    </source>
</evidence>
<feature type="compositionally biased region" description="Basic and acidic residues" evidence="15">
    <location>
        <begin position="471"/>
        <end position="482"/>
    </location>
</feature>
<dbReference type="FunFam" id="1.10.510.10:FF:000060">
    <property type="entry name" value="G-type lectin S-receptor-like serine/threonine-protein kinase"/>
    <property type="match status" value="1"/>
</dbReference>
<dbReference type="EMBL" id="KV019586">
    <property type="protein sequence ID" value="KZV16038.1"/>
    <property type="molecule type" value="Genomic_DNA"/>
</dbReference>
<comment type="similarity">
    <text evidence="13">Belongs to the protein kinase superfamily. Ser/Thr protein kinase family.</text>
</comment>
<protein>
    <recommendedName>
        <fullName evidence="13">Receptor-like serine/threonine-protein kinase</fullName>
        <ecNumber evidence="13">2.7.11.1</ecNumber>
    </recommendedName>
</protein>
<dbReference type="FunFam" id="2.90.10.10:FF:000005">
    <property type="entry name" value="G-type lectin S-receptor-like serine/threonine-protein kinase"/>
    <property type="match status" value="1"/>
</dbReference>
<gene>
    <name evidence="21" type="ORF">F511_26167</name>
</gene>
<evidence type="ECO:0000256" key="1">
    <source>
        <dbReference type="ARBA" id="ARBA00004251"/>
    </source>
</evidence>
<evidence type="ECO:0000256" key="7">
    <source>
        <dbReference type="ARBA" id="ARBA00022777"/>
    </source>
</evidence>
<dbReference type="InterPro" id="IPR000858">
    <property type="entry name" value="S_locus_glycoprot_dom"/>
</dbReference>
<feature type="domain" description="Protein kinase" evidence="18">
    <location>
        <begin position="526"/>
        <end position="812"/>
    </location>
</feature>
<proteinExistence type="inferred from homology"/>
<keyword evidence="22" id="KW-1185">Reference proteome</keyword>
<evidence type="ECO:0000259" key="18">
    <source>
        <dbReference type="PROSITE" id="PS50011"/>
    </source>
</evidence>
<dbReference type="PANTHER" id="PTHR27002">
    <property type="entry name" value="RECEPTOR-LIKE SERINE/THREONINE-PROTEIN KINASE SD1-8"/>
    <property type="match status" value="1"/>
</dbReference>
<feature type="domain" description="Apple" evidence="20">
    <location>
        <begin position="348"/>
        <end position="429"/>
    </location>
</feature>
<dbReference type="PROSITE" id="PS50011">
    <property type="entry name" value="PROTEIN_KINASE_DOM"/>
    <property type="match status" value="1"/>
</dbReference>
<evidence type="ECO:0000256" key="12">
    <source>
        <dbReference type="ARBA" id="ARBA00048679"/>
    </source>
</evidence>
<dbReference type="PROSITE" id="PS50927">
    <property type="entry name" value="BULB_LECTIN"/>
    <property type="match status" value="1"/>
</dbReference>
<dbReference type="SUPFAM" id="SSF51110">
    <property type="entry name" value="alpha-D-mannose-specific plant lectins"/>
    <property type="match status" value="1"/>
</dbReference>
<evidence type="ECO:0000256" key="9">
    <source>
        <dbReference type="ARBA" id="ARBA00023157"/>
    </source>
</evidence>
<dbReference type="InterPro" id="IPR017441">
    <property type="entry name" value="Protein_kinase_ATP_BS"/>
</dbReference>
<sequence>MGSEFRNNTDVFLLCFLIPLLFLSELSFAADRIARGDSIKDGDTIVSAGGKFALGFFSPDQDSGLRYVGIWYYTVPKQTVIWVANRERPVPGKDGVLSIGDDGNLIISNGNGDIIWSSNTETVASNISTAVIMDTGNLILQQANASNQVVLWQSFDHPTDTYLPQMRLKMNVNGGENRLFSSWKSSKDPAPGNYSMGVDPRGSPQIVIWEGANRKWRSGHWNGLIFTGIPEMRAAVFFGFRLSVEGGGNMYFTYTQSNMSDLIKFGLNWEGVEMTEKWDQGLQEWTVIQSHPGNGCDGYNHCGAFGICDIQNGVQTCNCMEGFVPVDNDQWDRENWSSGCIRSTKLQCEENINTTTSDSFVPAANVKLPDFVDYVGSEDSTGCRNKCLENCSCTAYAFVSGINCMIWYQDLVDVHLFDADGSNLYVRVAHSDIGGKNQITKIVVIPIAVGVVILSVLIWLLWRYKNRSRAETSRRSNEERPKTGRSGEFSTDTSGPCDLGVEGPQGNGAELTIYSFNDVAKATDNFSDGNKLGEGGFGHVYMGTLPEGQKIAVKRLSRKSGQGVEEFKNEITVIAKLQHRNLVRLLGCCVEREEKMLIYEYMPNKSLDLYIFDAARRAQLDWNQRFTIIEGIARGLLYLHRDSRLRIIHRDLKASNILLDEEMNPKISDFGMARIFGGNQNEENTNRVVGTYGYMAPEYAMEGLFSLKSDVYSFGILLLEIVTGRRNNSFRSTEYPSIIGNAWQLWDRGVSIELLDPSIASNPCPQEQVLRCIHVGMLCVQDIAAQRPNMSNVVLMLESENAVLPMPRQPTFTSLSRHTVDPLVLDEDAEVESSNNATISVLVGR</sequence>
<accession>A0A2Z7A354</accession>
<dbReference type="Gene3D" id="3.30.200.20">
    <property type="entry name" value="Phosphorylase Kinase, domain 1"/>
    <property type="match status" value="1"/>
</dbReference>
<evidence type="ECO:0000313" key="21">
    <source>
        <dbReference type="EMBL" id="KZV16038.1"/>
    </source>
</evidence>
<evidence type="ECO:0000256" key="2">
    <source>
        <dbReference type="ARBA" id="ARBA00022475"/>
    </source>
</evidence>
<keyword evidence="4 13" id="KW-0808">Transferase</keyword>
<dbReference type="InterPro" id="IPR001245">
    <property type="entry name" value="Ser-Thr/Tyr_kinase_cat_dom"/>
</dbReference>
<dbReference type="CDD" id="cd01098">
    <property type="entry name" value="PAN_AP_plant"/>
    <property type="match status" value="1"/>
</dbReference>
<feature type="domain" description="Bulb-type lectin" evidence="19">
    <location>
        <begin position="30"/>
        <end position="153"/>
    </location>
</feature>
<dbReference type="InterPro" id="IPR001480">
    <property type="entry name" value="Bulb-type_lectin_dom"/>
</dbReference>
<dbReference type="EC" id="2.7.11.1" evidence="13"/>
<keyword evidence="16" id="KW-0472">Membrane</keyword>
<keyword evidence="3 13" id="KW-0723">Serine/threonine-protein kinase</keyword>
<dbReference type="PIRSF" id="PIRSF000641">
    <property type="entry name" value="SRK"/>
    <property type="match status" value="1"/>
</dbReference>
<keyword evidence="6 13" id="KW-0547">Nucleotide-binding</keyword>
<dbReference type="CDD" id="cd00028">
    <property type="entry name" value="B_lectin"/>
    <property type="match status" value="1"/>
</dbReference>
<dbReference type="SMART" id="SM00108">
    <property type="entry name" value="B_lectin"/>
    <property type="match status" value="1"/>
</dbReference>
<dbReference type="Pfam" id="PF01453">
    <property type="entry name" value="B_lectin"/>
    <property type="match status" value="1"/>
</dbReference>
<dbReference type="PROSITE" id="PS00108">
    <property type="entry name" value="PROTEIN_KINASE_ST"/>
    <property type="match status" value="1"/>
</dbReference>
<feature type="binding site" evidence="14">
    <location>
        <position position="554"/>
    </location>
    <ligand>
        <name>ATP</name>
        <dbReference type="ChEBI" id="CHEBI:30616"/>
    </ligand>
</feature>
<evidence type="ECO:0000256" key="14">
    <source>
        <dbReference type="PROSITE-ProRule" id="PRU10141"/>
    </source>
</evidence>
<feature type="region of interest" description="Disordered" evidence="15">
    <location>
        <begin position="471"/>
        <end position="501"/>
    </location>
</feature>
<dbReference type="GO" id="GO:0106310">
    <property type="term" value="F:protein serine kinase activity"/>
    <property type="evidence" value="ECO:0007669"/>
    <property type="project" value="RHEA"/>
</dbReference>
<keyword evidence="16" id="KW-0812">Transmembrane</keyword>
<keyword evidence="8 13" id="KW-0067">ATP-binding</keyword>
<evidence type="ECO:0000256" key="5">
    <source>
        <dbReference type="ARBA" id="ARBA00022729"/>
    </source>
</evidence>
<evidence type="ECO:0000256" key="16">
    <source>
        <dbReference type="SAM" id="Phobius"/>
    </source>
</evidence>
<dbReference type="SMART" id="SM00473">
    <property type="entry name" value="PAN_AP"/>
    <property type="match status" value="1"/>
</dbReference>
<dbReference type="SUPFAM" id="SSF56112">
    <property type="entry name" value="Protein kinase-like (PK-like)"/>
    <property type="match status" value="1"/>
</dbReference>
<dbReference type="OrthoDB" id="1910371at2759"/>
<evidence type="ECO:0000256" key="11">
    <source>
        <dbReference type="ARBA" id="ARBA00047899"/>
    </source>
</evidence>
<evidence type="ECO:0000259" key="19">
    <source>
        <dbReference type="PROSITE" id="PS50927"/>
    </source>
</evidence>
<comment type="catalytic activity">
    <reaction evidence="12 13">
        <text>L-seryl-[protein] + ATP = O-phospho-L-seryl-[protein] + ADP + H(+)</text>
        <dbReference type="Rhea" id="RHEA:17989"/>
        <dbReference type="Rhea" id="RHEA-COMP:9863"/>
        <dbReference type="Rhea" id="RHEA-COMP:11604"/>
        <dbReference type="ChEBI" id="CHEBI:15378"/>
        <dbReference type="ChEBI" id="CHEBI:29999"/>
        <dbReference type="ChEBI" id="CHEBI:30616"/>
        <dbReference type="ChEBI" id="CHEBI:83421"/>
        <dbReference type="ChEBI" id="CHEBI:456216"/>
        <dbReference type="EC" id="2.7.11.1"/>
    </reaction>
</comment>
<dbReference type="InterPro" id="IPR036426">
    <property type="entry name" value="Bulb-type_lectin_dom_sf"/>
</dbReference>
<keyword evidence="5 17" id="KW-0732">Signal</keyword>
<dbReference type="PROSITE" id="PS50948">
    <property type="entry name" value="PAN"/>
    <property type="match status" value="1"/>
</dbReference>
<keyword evidence="9" id="KW-1015">Disulfide bond</keyword>
<keyword evidence="16" id="KW-1133">Transmembrane helix</keyword>
<organism evidence="21 22">
    <name type="scientific">Dorcoceras hygrometricum</name>
    <dbReference type="NCBI Taxonomy" id="472368"/>
    <lineage>
        <taxon>Eukaryota</taxon>
        <taxon>Viridiplantae</taxon>
        <taxon>Streptophyta</taxon>
        <taxon>Embryophyta</taxon>
        <taxon>Tracheophyta</taxon>
        <taxon>Spermatophyta</taxon>
        <taxon>Magnoliopsida</taxon>
        <taxon>eudicotyledons</taxon>
        <taxon>Gunneridae</taxon>
        <taxon>Pentapetalae</taxon>
        <taxon>asterids</taxon>
        <taxon>lamiids</taxon>
        <taxon>Lamiales</taxon>
        <taxon>Gesneriaceae</taxon>
        <taxon>Didymocarpoideae</taxon>
        <taxon>Trichosporeae</taxon>
        <taxon>Loxocarpinae</taxon>
        <taxon>Dorcoceras</taxon>
    </lineage>
</organism>
<dbReference type="AlphaFoldDB" id="A0A2Z7A354"/>
<feature type="transmembrane region" description="Helical" evidence="16">
    <location>
        <begin position="442"/>
        <end position="462"/>
    </location>
</feature>
<dbReference type="SMART" id="SM00220">
    <property type="entry name" value="S_TKc"/>
    <property type="match status" value="1"/>
</dbReference>
<dbReference type="Pfam" id="PF08276">
    <property type="entry name" value="PAN_2"/>
    <property type="match status" value="1"/>
</dbReference>
<dbReference type="InterPro" id="IPR003609">
    <property type="entry name" value="Pan_app"/>
</dbReference>
<reference evidence="21 22" key="1">
    <citation type="journal article" date="2015" name="Proc. Natl. Acad. Sci. U.S.A.">
        <title>The resurrection genome of Boea hygrometrica: A blueprint for survival of dehydration.</title>
        <authorList>
            <person name="Xiao L."/>
            <person name="Yang G."/>
            <person name="Zhang L."/>
            <person name="Yang X."/>
            <person name="Zhao S."/>
            <person name="Ji Z."/>
            <person name="Zhou Q."/>
            <person name="Hu M."/>
            <person name="Wang Y."/>
            <person name="Chen M."/>
            <person name="Xu Y."/>
            <person name="Jin H."/>
            <person name="Xiao X."/>
            <person name="Hu G."/>
            <person name="Bao F."/>
            <person name="Hu Y."/>
            <person name="Wan P."/>
            <person name="Li L."/>
            <person name="Deng X."/>
            <person name="Kuang T."/>
            <person name="Xiang C."/>
            <person name="Zhu J.K."/>
            <person name="Oliver M.J."/>
            <person name="He Y."/>
        </authorList>
    </citation>
    <scope>NUCLEOTIDE SEQUENCE [LARGE SCALE GENOMIC DNA]</scope>
    <source>
        <strain evidence="22">cv. XS01</strain>
    </source>
</reference>
<dbReference type="GO" id="GO:0048544">
    <property type="term" value="P:recognition of pollen"/>
    <property type="evidence" value="ECO:0007669"/>
    <property type="project" value="InterPro"/>
</dbReference>
<dbReference type="InterPro" id="IPR008271">
    <property type="entry name" value="Ser/Thr_kinase_AS"/>
</dbReference>
<keyword evidence="2" id="KW-1003">Cell membrane</keyword>
<dbReference type="Gene3D" id="1.10.510.10">
    <property type="entry name" value="Transferase(Phosphotransferase) domain 1"/>
    <property type="match status" value="1"/>
</dbReference>
<dbReference type="InterPro" id="IPR024171">
    <property type="entry name" value="SRK-like_kinase"/>
</dbReference>
<evidence type="ECO:0000313" key="22">
    <source>
        <dbReference type="Proteomes" id="UP000250235"/>
    </source>
</evidence>
<dbReference type="FunFam" id="3.30.200.20:FF:000195">
    <property type="entry name" value="G-type lectin S-receptor-like serine/threonine-protein kinase"/>
    <property type="match status" value="1"/>
</dbReference>
<feature type="signal peptide" evidence="17">
    <location>
        <begin position="1"/>
        <end position="29"/>
    </location>
</feature>